<evidence type="ECO:0000256" key="7">
    <source>
        <dbReference type="ARBA" id="ARBA00022917"/>
    </source>
</evidence>
<accession>A0A1F2WQ44</accession>
<dbReference type="Gene3D" id="3.90.740.10">
    <property type="entry name" value="Valyl/Leucyl/Isoleucyl-tRNA synthetase, editing domain"/>
    <property type="match status" value="1"/>
</dbReference>
<dbReference type="GO" id="GO:0002161">
    <property type="term" value="F:aminoacyl-tRNA deacylase activity"/>
    <property type="evidence" value="ECO:0007669"/>
    <property type="project" value="InterPro"/>
</dbReference>
<dbReference type="InterPro" id="IPR001412">
    <property type="entry name" value="aa-tRNA-synth_I_CS"/>
</dbReference>
<dbReference type="GO" id="GO:0004832">
    <property type="term" value="F:valine-tRNA ligase activity"/>
    <property type="evidence" value="ECO:0007669"/>
    <property type="project" value="UniProtKB-UniRule"/>
</dbReference>
<comment type="domain">
    <text evidence="12">ValRS has two distinct active sites: one for aminoacylation and one for editing. The misactivated threonine is translocated from the active site to the editing site.</text>
</comment>
<dbReference type="PANTHER" id="PTHR11946">
    <property type="entry name" value="VALYL-TRNA SYNTHETASES"/>
    <property type="match status" value="1"/>
</dbReference>
<dbReference type="InterPro" id="IPR037118">
    <property type="entry name" value="Val-tRNA_synth_C_sf"/>
</dbReference>
<feature type="domain" description="Aminoacyl-tRNA synthetase class Ia" evidence="13">
    <location>
        <begin position="22"/>
        <end position="564"/>
    </location>
</feature>
<dbReference type="Proteomes" id="UP000177876">
    <property type="component" value="Unassembled WGS sequence"/>
</dbReference>
<keyword evidence="4 12" id="KW-0436">Ligase</keyword>
<comment type="function">
    <text evidence="12">Catalyzes the attachment of valine to tRNA(Val). As ValRS can inadvertently accommodate and process structurally similar amino acids such as threonine, to avoid such errors, it has a 'posttransfer' editing activity that hydrolyzes mischarged Thr-tRNA(Val) in a tRNA-dependent manner.</text>
</comment>
<proteinExistence type="inferred from homology"/>
<evidence type="ECO:0000256" key="6">
    <source>
        <dbReference type="ARBA" id="ARBA00022840"/>
    </source>
</evidence>
<evidence type="ECO:0000256" key="9">
    <source>
        <dbReference type="ARBA" id="ARBA00023146"/>
    </source>
</evidence>
<dbReference type="CDD" id="cd07962">
    <property type="entry name" value="Anticodon_Ia_Val"/>
    <property type="match status" value="1"/>
</dbReference>
<comment type="subunit">
    <text evidence="2 12">Monomer.</text>
</comment>
<comment type="subcellular location">
    <subcellularLocation>
        <location evidence="1 12">Cytoplasm</location>
    </subcellularLocation>
</comment>
<keyword evidence="8 12" id="KW-0175">Coiled coil</keyword>
<evidence type="ECO:0000256" key="4">
    <source>
        <dbReference type="ARBA" id="ARBA00022598"/>
    </source>
</evidence>
<feature type="coiled-coil region" evidence="12">
    <location>
        <begin position="814"/>
        <end position="883"/>
    </location>
</feature>
<dbReference type="GO" id="GO:0005829">
    <property type="term" value="C:cytosol"/>
    <property type="evidence" value="ECO:0007669"/>
    <property type="project" value="TreeGrafter"/>
</dbReference>
<feature type="short sequence motif" description="'KMSKS' region" evidence="12">
    <location>
        <begin position="527"/>
        <end position="531"/>
    </location>
</feature>
<dbReference type="Pfam" id="PF10458">
    <property type="entry name" value="Val_tRNA-synt_C"/>
    <property type="match status" value="1"/>
</dbReference>
<dbReference type="NCBIfam" id="TIGR00422">
    <property type="entry name" value="valS"/>
    <property type="match status" value="1"/>
</dbReference>
<dbReference type="SUPFAM" id="SSF52374">
    <property type="entry name" value="Nucleotidylyl transferase"/>
    <property type="match status" value="1"/>
</dbReference>
<feature type="domain" description="Valyl-tRNA synthetase tRNA-binding arm" evidence="15">
    <location>
        <begin position="816"/>
        <end position="880"/>
    </location>
</feature>
<dbReference type="STRING" id="1797197.A2Y75_00045"/>
<dbReference type="GO" id="GO:0006438">
    <property type="term" value="P:valyl-tRNA aminoacylation"/>
    <property type="evidence" value="ECO:0007669"/>
    <property type="project" value="UniProtKB-UniRule"/>
</dbReference>
<evidence type="ECO:0000256" key="1">
    <source>
        <dbReference type="ARBA" id="ARBA00004496"/>
    </source>
</evidence>
<dbReference type="PROSITE" id="PS00178">
    <property type="entry name" value="AA_TRNA_LIGASE_I"/>
    <property type="match status" value="1"/>
</dbReference>
<dbReference type="InterPro" id="IPR010978">
    <property type="entry name" value="tRNA-bd_arm"/>
</dbReference>
<feature type="short sequence motif" description="'HIGH' region" evidence="12">
    <location>
        <begin position="50"/>
        <end position="60"/>
    </location>
</feature>
<sequence length="898" mass="103695">MADETSIEISKAYEPAEVEARWYRFWEEHKYFHAEVNPEKQPFCIVIPPPNVTGSLHLGHALNNSLQDFIIRRKRMQGYEALWLPGTDHAGIATHAVVERILAEEGTNRWEIGREAFLDRVWKWVEQYGGTIVRQLKSLGCSCDWDRLRFTMDEGCSKAVREVFVRLFEQGYIYQAYYIVNWCPYHLTAISDIEVEYEDVEGKLWYIRYDLKDSDEYFFVATTRPETMLGDTAIAVNPRDERYKDMVGKTAILPLLGREMPVIADDFVDPEFGTGIVKVTPAHDPNDFEIGKRHDLPEINILTPDAKINENGGPYAGLDRYEAREAVLADLEKISYIQKVEKREHAVGHCYRCHTVIEPYLSKQWFVRMKGLAEPAIRAVEDGRTDFVPERWKKIYFDWMYNIRDWCISRQLWWGHRIPAWYCNGCGEVMVAREAPERCTCGGELEQDQDVLDTWFSSGLWPMSTLGWPDDTPDLHYFYPTSVLVTAFDIIFFWVARMMMSGLHFKDDVPFQQVFVTALIRDEMGKKMSKSSGNVIDPLGVIDLYGADALRFTLGHIAVPGRDVFLSEERIAGSRHFCNKIWNAARFTLLNLEGFDPWELDESRLHYTLADTWILSTLNRLISEIDEDFEAYNFSEAAKALYEFFWSDFCDWYVELSKLRLYGEAEEDRATAQHVLWRVLEQSLRLLHPFMPFITEEIWQRLPRQGRSITVAPWPAAEPALVDLEAEERMNALRVIITALRRLRSELNLAPGIKVAAIIVPMSPERGSLIQEHRDYLISQARLSSLELVGSVEDPSGYARAIAAGVEVFLPLTGEDFREEVDRIRKEISRLDQEAARFEGKLANEQFITKAPPEIVEKERARLDDCMLKMEKLREQLELLSQDFTEGSSNSVEPQGPG</sequence>
<dbReference type="PRINTS" id="PR00986">
    <property type="entry name" value="TRNASYNTHVAL"/>
</dbReference>
<feature type="binding site" evidence="12">
    <location>
        <position position="530"/>
    </location>
    <ligand>
        <name>ATP</name>
        <dbReference type="ChEBI" id="CHEBI:30616"/>
    </ligand>
</feature>
<dbReference type="FunFam" id="1.10.287.380:FF:000001">
    <property type="entry name" value="Valine--tRNA ligase"/>
    <property type="match status" value="1"/>
</dbReference>
<dbReference type="Gene3D" id="1.10.287.380">
    <property type="entry name" value="Valyl-tRNA synthetase, C-terminal domain"/>
    <property type="match status" value="1"/>
</dbReference>
<dbReference type="SUPFAM" id="SSF46589">
    <property type="entry name" value="tRNA-binding arm"/>
    <property type="match status" value="1"/>
</dbReference>
<dbReference type="InterPro" id="IPR014729">
    <property type="entry name" value="Rossmann-like_a/b/a_fold"/>
</dbReference>
<dbReference type="SUPFAM" id="SSF47323">
    <property type="entry name" value="Anticodon-binding domain of a subclass of class I aminoacyl-tRNA synthetases"/>
    <property type="match status" value="1"/>
</dbReference>
<dbReference type="AlphaFoldDB" id="A0A1F2WQ44"/>
<dbReference type="InterPro" id="IPR009008">
    <property type="entry name" value="Val/Leu/Ile-tRNA-synth_edit"/>
</dbReference>
<dbReference type="GO" id="GO:0005524">
    <property type="term" value="F:ATP binding"/>
    <property type="evidence" value="ECO:0007669"/>
    <property type="project" value="UniProtKB-UniRule"/>
</dbReference>
<evidence type="ECO:0000313" key="16">
    <source>
        <dbReference type="EMBL" id="OFW58920.1"/>
    </source>
</evidence>
<keyword evidence="9 12" id="KW-0030">Aminoacyl-tRNA synthetase</keyword>
<evidence type="ECO:0000256" key="5">
    <source>
        <dbReference type="ARBA" id="ARBA00022741"/>
    </source>
</evidence>
<comment type="catalytic activity">
    <reaction evidence="10 12">
        <text>tRNA(Val) + L-valine + ATP = L-valyl-tRNA(Val) + AMP + diphosphate</text>
        <dbReference type="Rhea" id="RHEA:10704"/>
        <dbReference type="Rhea" id="RHEA-COMP:9672"/>
        <dbReference type="Rhea" id="RHEA-COMP:9708"/>
        <dbReference type="ChEBI" id="CHEBI:30616"/>
        <dbReference type="ChEBI" id="CHEBI:33019"/>
        <dbReference type="ChEBI" id="CHEBI:57762"/>
        <dbReference type="ChEBI" id="CHEBI:78442"/>
        <dbReference type="ChEBI" id="CHEBI:78537"/>
        <dbReference type="ChEBI" id="CHEBI:456215"/>
        <dbReference type="EC" id="6.1.1.9"/>
    </reaction>
</comment>
<dbReference type="FunFam" id="3.40.50.620:FF:000098">
    <property type="entry name" value="Valine--tRNA ligase"/>
    <property type="match status" value="1"/>
</dbReference>
<evidence type="ECO:0000259" key="14">
    <source>
        <dbReference type="Pfam" id="PF08264"/>
    </source>
</evidence>
<reference evidence="16 17" key="1">
    <citation type="journal article" date="2016" name="Nat. Commun.">
        <title>Thousands of microbial genomes shed light on interconnected biogeochemical processes in an aquifer system.</title>
        <authorList>
            <person name="Anantharaman K."/>
            <person name="Brown C.T."/>
            <person name="Hug L.A."/>
            <person name="Sharon I."/>
            <person name="Castelle C.J."/>
            <person name="Probst A.J."/>
            <person name="Thomas B.C."/>
            <person name="Singh A."/>
            <person name="Wilkins M.J."/>
            <person name="Karaoz U."/>
            <person name="Brodie E.L."/>
            <person name="Williams K.H."/>
            <person name="Hubbard S.S."/>
            <person name="Banfield J.F."/>
        </authorList>
    </citation>
    <scope>NUCLEOTIDE SEQUENCE [LARGE SCALE GENOMIC DNA]</scope>
</reference>
<organism evidence="16 17">
    <name type="scientific">Candidatus Solincola sediminis</name>
    <dbReference type="NCBI Taxonomy" id="1797199"/>
    <lineage>
        <taxon>Bacteria</taxon>
        <taxon>Bacillati</taxon>
        <taxon>Actinomycetota</taxon>
        <taxon>Candidatus Geothermincolia</taxon>
        <taxon>Candidatus Geothermincolales</taxon>
        <taxon>Candidatus Geothermincolaceae</taxon>
        <taxon>Candidatus Solincola</taxon>
    </lineage>
</organism>
<protein>
    <recommendedName>
        <fullName evidence="12">Valine--tRNA ligase</fullName>
        <ecNumber evidence="12">6.1.1.9</ecNumber>
    </recommendedName>
    <alternativeName>
        <fullName evidence="12">Valyl-tRNA synthetase</fullName>
        <shortName evidence="12">ValRS</shortName>
    </alternativeName>
</protein>
<feature type="domain" description="Methionyl/Valyl/Leucyl/Isoleucyl-tRNA synthetase anticodon-binding" evidence="14">
    <location>
        <begin position="611"/>
        <end position="756"/>
    </location>
</feature>
<evidence type="ECO:0000256" key="10">
    <source>
        <dbReference type="ARBA" id="ARBA00047552"/>
    </source>
</evidence>
<evidence type="ECO:0000256" key="8">
    <source>
        <dbReference type="ARBA" id="ARBA00023054"/>
    </source>
</evidence>
<dbReference type="InterPro" id="IPR033705">
    <property type="entry name" value="Anticodon_Ia_Val"/>
</dbReference>
<gene>
    <name evidence="12" type="primary">valS</name>
    <name evidence="16" type="ORF">A2Y75_00045</name>
</gene>
<dbReference type="Gene3D" id="1.10.730.10">
    <property type="entry name" value="Isoleucyl-tRNA Synthetase, Domain 1"/>
    <property type="match status" value="1"/>
</dbReference>
<keyword evidence="7 12" id="KW-0648">Protein biosynthesis</keyword>
<dbReference type="EMBL" id="MELK01000019">
    <property type="protein sequence ID" value="OFW58920.1"/>
    <property type="molecule type" value="Genomic_DNA"/>
</dbReference>
<keyword evidence="5 12" id="KW-0547">Nucleotide-binding</keyword>
<dbReference type="SUPFAM" id="SSF50677">
    <property type="entry name" value="ValRS/IleRS/LeuRS editing domain"/>
    <property type="match status" value="1"/>
</dbReference>
<evidence type="ECO:0000256" key="12">
    <source>
        <dbReference type="HAMAP-Rule" id="MF_02004"/>
    </source>
</evidence>
<keyword evidence="3 12" id="KW-0963">Cytoplasm</keyword>
<evidence type="ECO:0000256" key="11">
    <source>
        <dbReference type="ARBA" id="ARBA00060830"/>
    </source>
</evidence>
<comment type="similarity">
    <text evidence="11 12">Belongs to the class-I aminoacyl-tRNA synthetase family. ValS type 1 subfamily.</text>
</comment>
<dbReference type="CDD" id="cd00817">
    <property type="entry name" value="ValRS_core"/>
    <property type="match status" value="1"/>
</dbReference>
<dbReference type="InterPro" id="IPR013155">
    <property type="entry name" value="M/V/L/I-tRNA-synth_anticd-bd"/>
</dbReference>
<dbReference type="FunFam" id="3.40.50.620:FF:000032">
    <property type="entry name" value="Valine--tRNA ligase"/>
    <property type="match status" value="1"/>
</dbReference>
<evidence type="ECO:0000256" key="2">
    <source>
        <dbReference type="ARBA" id="ARBA00011245"/>
    </source>
</evidence>
<dbReference type="HAMAP" id="MF_02004">
    <property type="entry name" value="Val_tRNA_synth_type1"/>
    <property type="match status" value="1"/>
</dbReference>
<dbReference type="Gene3D" id="3.40.50.620">
    <property type="entry name" value="HUPs"/>
    <property type="match status" value="2"/>
</dbReference>
<dbReference type="InterPro" id="IPR002300">
    <property type="entry name" value="aa-tRNA-synth_Ia"/>
</dbReference>
<name>A0A1F2WQ44_9ACTN</name>
<dbReference type="EC" id="6.1.1.9" evidence="12"/>
<keyword evidence="6 12" id="KW-0067">ATP-binding</keyword>
<evidence type="ECO:0000259" key="15">
    <source>
        <dbReference type="Pfam" id="PF10458"/>
    </source>
</evidence>
<dbReference type="FunFam" id="3.90.740.10:FF:000005">
    <property type="entry name" value="Valine--tRNA ligase, mitochondrial"/>
    <property type="match status" value="1"/>
</dbReference>
<comment type="caution">
    <text evidence="16">The sequence shown here is derived from an EMBL/GenBank/DDBJ whole genome shotgun (WGS) entry which is preliminary data.</text>
</comment>
<dbReference type="Pfam" id="PF08264">
    <property type="entry name" value="Anticodon_1"/>
    <property type="match status" value="1"/>
</dbReference>
<comment type="domain">
    <text evidence="12">The C-terminal coiled-coil domain is crucial for aminoacylation activity.</text>
</comment>
<evidence type="ECO:0000313" key="17">
    <source>
        <dbReference type="Proteomes" id="UP000177876"/>
    </source>
</evidence>
<dbReference type="PANTHER" id="PTHR11946:SF93">
    <property type="entry name" value="VALINE--TRNA LIGASE, CHLOROPLASTIC_MITOCHONDRIAL 2"/>
    <property type="match status" value="1"/>
</dbReference>
<evidence type="ECO:0000256" key="3">
    <source>
        <dbReference type="ARBA" id="ARBA00022490"/>
    </source>
</evidence>
<dbReference type="InterPro" id="IPR019499">
    <property type="entry name" value="Val-tRNA_synth_tRNA-bd"/>
</dbReference>
<dbReference type="InterPro" id="IPR009080">
    <property type="entry name" value="tRNAsynth_Ia_anticodon-bd"/>
</dbReference>
<dbReference type="Pfam" id="PF00133">
    <property type="entry name" value="tRNA-synt_1"/>
    <property type="match status" value="1"/>
</dbReference>
<evidence type="ECO:0000259" key="13">
    <source>
        <dbReference type="Pfam" id="PF00133"/>
    </source>
</evidence>
<dbReference type="FunFam" id="1.10.730.10:FF:000014">
    <property type="entry name" value="Valine--tRNA ligase"/>
    <property type="match status" value="1"/>
</dbReference>
<dbReference type="InterPro" id="IPR002303">
    <property type="entry name" value="Valyl-tRNA_ligase"/>
</dbReference>
<dbReference type="NCBIfam" id="NF004349">
    <property type="entry name" value="PRK05729.1"/>
    <property type="match status" value="1"/>
</dbReference>